<dbReference type="OrthoDB" id="4456803at2759"/>
<gene>
    <name evidence="1 3" type="ORF">BDZ99DRAFT_460609</name>
</gene>
<evidence type="ECO:0000313" key="3">
    <source>
        <dbReference type="RefSeq" id="XP_033580320.1"/>
    </source>
</evidence>
<dbReference type="EMBL" id="MU003696">
    <property type="protein sequence ID" value="KAF2813356.1"/>
    <property type="molecule type" value="Genomic_DNA"/>
</dbReference>
<sequence length="162" mass="17840">MSVDSSESLAFDGIYYPLFVTANLPIELLNSTLTRALTERFNHNDPSWNLVGSPWVLISCRTQTVFSYSTKPPVKPFQSDFIGASIDELGTLVASSFGKNGRGSKGVDYLRNDRFGILDARTAEDDTRAVLRDQRAPPPCRRGRAAGLLGRGYEIRRSVGPV</sequence>
<reference evidence="1 3" key="1">
    <citation type="journal article" date="2020" name="Stud. Mycol.">
        <title>101 Dothideomycetes genomes: a test case for predicting lifestyles and emergence of pathogens.</title>
        <authorList>
            <person name="Haridas S."/>
            <person name="Albert R."/>
            <person name="Binder M."/>
            <person name="Bloem J."/>
            <person name="Labutti K."/>
            <person name="Salamov A."/>
            <person name="Andreopoulos B."/>
            <person name="Baker S."/>
            <person name="Barry K."/>
            <person name="Bills G."/>
            <person name="Bluhm B."/>
            <person name="Cannon C."/>
            <person name="Castanera R."/>
            <person name="Culley D."/>
            <person name="Daum C."/>
            <person name="Ezra D."/>
            <person name="Gonzalez J."/>
            <person name="Henrissat B."/>
            <person name="Kuo A."/>
            <person name="Liang C."/>
            <person name="Lipzen A."/>
            <person name="Lutzoni F."/>
            <person name="Magnuson J."/>
            <person name="Mondo S."/>
            <person name="Nolan M."/>
            <person name="Ohm R."/>
            <person name="Pangilinan J."/>
            <person name="Park H.-J."/>
            <person name="Ramirez L."/>
            <person name="Alfaro M."/>
            <person name="Sun H."/>
            <person name="Tritt A."/>
            <person name="Yoshinaga Y."/>
            <person name="Zwiers L.-H."/>
            <person name="Turgeon B."/>
            <person name="Goodwin S."/>
            <person name="Spatafora J."/>
            <person name="Crous P."/>
            <person name="Grigoriev I."/>
        </authorList>
    </citation>
    <scope>NUCLEOTIDE SEQUENCE</scope>
    <source>
        <strain evidence="1 3">CBS 304.34</strain>
    </source>
</reference>
<proteinExistence type="predicted"/>
<accession>A0A6A6YWQ1</accession>
<evidence type="ECO:0000313" key="2">
    <source>
        <dbReference type="Proteomes" id="UP000504636"/>
    </source>
</evidence>
<reference evidence="3" key="2">
    <citation type="submission" date="2020-04" db="EMBL/GenBank/DDBJ databases">
        <authorList>
            <consortium name="NCBI Genome Project"/>
        </authorList>
    </citation>
    <scope>NUCLEOTIDE SEQUENCE</scope>
    <source>
        <strain evidence="3">CBS 304.34</strain>
    </source>
</reference>
<organism evidence="1">
    <name type="scientific">Mytilinidion resinicola</name>
    <dbReference type="NCBI Taxonomy" id="574789"/>
    <lineage>
        <taxon>Eukaryota</taxon>
        <taxon>Fungi</taxon>
        <taxon>Dikarya</taxon>
        <taxon>Ascomycota</taxon>
        <taxon>Pezizomycotina</taxon>
        <taxon>Dothideomycetes</taxon>
        <taxon>Pleosporomycetidae</taxon>
        <taxon>Mytilinidiales</taxon>
        <taxon>Mytilinidiaceae</taxon>
        <taxon>Mytilinidion</taxon>
    </lineage>
</organism>
<dbReference type="GeneID" id="54460316"/>
<keyword evidence="2" id="KW-1185">Reference proteome</keyword>
<reference evidence="3" key="3">
    <citation type="submission" date="2025-04" db="UniProtKB">
        <authorList>
            <consortium name="RefSeq"/>
        </authorList>
    </citation>
    <scope>IDENTIFICATION</scope>
    <source>
        <strain evidence="3">CBS 304.34</strain>
    </source>
</reference>
<name>A0A6A6YWQ1_9PEZI</name>
<dbReference type="AlphaFoldDB" id="A0A6A6YWQ1"/>
<evidence type="ECO:0000313" key="1">
    <source>
        <dbReference type="EMBL" id="KAF2813356.1"/>
    </source>
</evidence>
<protein>
    <submittedName>
        <fullName evidence="1 3">Uncharacterized protein</fullName>
    </submittedName>
</protein>
<dbReference type="Proteomes" id="UP000504636">
    <property type="component" value="Unplaced"/>
</dbReference>
<dbReference type="RefSeq" id="XP_033580320.1">
    <property type="nucleotide sequence ID" value="XM_033719423.1"/>
</dbReference>